<feature type="region of interest" description="Disordered" evidence="1">
    <location>
        <begin position="86"/>
        <end position="106"/>
    </location>
</feature>
<protein>
    <submittedName>
        <fullName evidence="2">Uncharacterized protein</fullName>
    </submittedName>
</protein>
<feature type="compositionally biased region" description="Low complexity" evidence="1">
    <location>
        <begin position="236"/>
        <end position="251"/>
    </location>
</feature>
<feature type="compositionally biased region" description="Basic residues" evidence="1">
    <location>
        <begin position="392"/>
        <end position="401"/>
    </location>
</feature>
<comment type="caution">
    <text evidence="2">The sequence shown here is derived from an EMBL/GenBank/DDBJ whole genome shotgun (WGS) entry which is preliminary data.</text>
</comment>
<dbReference type="Proteomes" id="UP001492380">
    <property type="component" value="Unassembled WGS sequence"/>
</dbReference>
<name>A0ABR1YIF8_9PEZI</name>
<organism evidence="2 3">
    <name type="scientific">Phyllosticta capitalensis</name>
    <dbReference type="NCBI Taxonomy" id="121624"/>
    <lineage>
        <taxon>Eukaryota</taxon>
        <taxon>Fungi</taxon>
        <taxon>Dikarya</taxon>
        <taxon>Ascomycota</taxon>
        <taxon>Pezizomycotina</taxon>
        <taxon>Dothideomycetes</taxon>
        <taxon>Dothideomycetes incertae sedis</taxon>
        <taxon>Botryosphaeriales</taxon>
        <taxon>Phyllostictaceae</taxon>
        <taxon>Phyllosticta</taxon>
    </lineage>
</organism>
<sequence length="414" mass="45596">MVDLPDLRPARVQGMTLNIESVGPLGPLDWPAALRIYHPEPIVPCFDINQPPPFLTITLSTISENVLVDKKTTAEYWDHALENHLKERRTRRASKSSSRNSRHHNRAALDMISSHEEEDLAVPSSASSFDFGFPERDRADSAHETEGVVESVKSKDVRRQTSSQTLRVFPANNKRASGRRREGQTLASPAPLSPTQRPKTSADKSSSSSSSPQRRKCPPRPPRPDDDILFIPSLCSAAQSSASRSNRSSASRSRRFTESIPENAIAESSTPPRSSHSSPSITVSASAAPRSFPSSYTSPSSADPSPPMTPVHTAHFALHQTVSVWDSDDSDDDSDDEGLLRYVRRTLHASKSSMSGRTSSERQKSRERANTNATHSEKSSDDDVSGSDAKTRSSRRRRRRSTMREAVIRVFGCA</sequence>
<feature type="region of interest" description="Disordered" evidence="1">
    <location>
        <begin position="349"/>
        <end position="403"/>
    </location>
</feature>
<evidence type="ECO:0000313" key="3">
    <source>
        <dbReference type="Proteomes" id="UP001492380"/>
    </source>
</evidence>
<evidence type="ECO:0000256" key="1">
    <source>
        <dbReference type="SAM" id="MobiDB-lite"/>
    </source>
</evidence>
<feature type="region of interest" description="Disordered" evidence="1">
    <location>
        <begin position="131"/>
        <end position="311"/>
    </location>
</feature>
<proteinExistence type="predicted"/>
<dbReference type="EMBL" id="JBBWRZ010000008">
    <property type="protein sequence ID" value="KAK8230336.1"/>
    <property type="molecule type" value="Genomic_DNA"/>
</dbReference>
<accession>A0ABR1YIF8</accession>
<feature type="compositionally biased region" description="Low complexity" evidence="1">
    <location>
        <begin position="266"/>
        <end position="303"/>
    </location>
</feature>
<evidence type="ECO:0000313" key="2">
    <source>
        <dbReference type="EMBL" id="KAK8230336.1"/>
    </source>
</evidence>
<gene>
    <name evidence="2" type="ORF">HDK90DRAFT_512494</name>
</gene>
<reference evidence="2 3" key="1">
    <citation type="submission" date="2024-04" db="EMBL/GenBank/DDBJ databases">
        <title>Phyllosticta paracitricarpa is synonymous to the EU quarantine fungus P. citricarpa based on phylogenomic analyses.</title>
        <authorList>
            <consortium name="Lawrence Berkeley National Laboratory"/>
            <person name="Van Ingen-Buijs V.A."/>
            <person name="Van Westerhoven A.C."/>
            <person name="Haridas S."/>
            <person name="Skiadas P."/>
            <person name="Martin F."/>
            <person name="Groenewald J.Z."/>
            <person name="Crous P.W."/>
            <person name="Seidl M.F."/>
        </authorList>
    </citation>
    <scope>NUCLEOTIDE SEQUENCE [LARGE SCALE GENOMIC DNA]</scope>
    <source>
        <strain evidence="2 3">CBS 123374</strain>
    </source>
</reference>
<feature type="compositionally biased region" description="Polar residues" evidence="1">
    <location>
        <begin position="349"/>
        <end position="358"/>
    </location>
</feature>
<feature type="compositionally biased region" description="Basic and acidic residues" evidence="1">
    <location>
        <begin position="359"/>
        <end position="381"/>
    </location>
</feature>
<keyword evidence="3" id="KW-1185">Reference proteome</keyword>
<feature type="compositionally biased region" description="Basic and acidic residues" evidence="1">
    <location>
        <begin position="133"/>
        <end position="159"/>
    </location>
</feature>
<feature type="compositionally biased region" description="Low complexity" evidence="1">
    <location>
        <begin position="197"/>
        <end position="212"/>
    </location>
</feature>